<organism evidence="2 3">
    <name type="scientific">Aquabacterium commune</name>
    <dbReference type="NCBI Taxonomy" id="70586"/>
    <lineage>
        <taxon>Bacteria</taxon>
        <taxon>Pseudomonadati</taxon>
        <taxon>Pseudomonadota</taxon>
        <taxon>Betaproteobacteria</taxon>
        <taxon>Burkholderiales</taxon>
        <taxon>Aquabacterium</taxon>
    </lineage>
</organism>
<comment type="caution">
    <text evidence="2">The sequence shown here is derived from an EMBL/GenBank/DDBJ whole genome shotgun (WGS) entry which is preliminary data.</text>
</comment>
<keyword evidence="3" id="KW-1185">Reference proteome</keyword>
<evidence type="ECO:0000256" key="1">
    <source>
        <dbReference type="SAM" id="Coils"/>
    </source>
</evidence>
<dbReference type="EMBL" id="SNXW01000010">
    <property type="protein sequence ID" value="TDP80852.1"/>
    <property type="molecule type" value="Genomic_DNA"/>
</dbReference>
<name>A0A4R6R4Z9_9BURK</name>
<proteinExistence type="predicted"/>
<dbReference type="OrthoDB" id="5616367at2"/>
<dbReference type="InterPro" id="IPR038444">
    <property type="entry name" value="DUF465_sf"/>
</dbReference>
<dbReference type="Proteomes" id="UP000294593">
    <property type="component" value="Unassembled WGS sequence"/>
</dbReference>
<keyword evidence="1" id="KW-0175">Coiled coil</keyword>
<dbReference type="AlphaFoldDB" id="A0A4R6R4Z9"/>
<dbReference type="InterPro" id="IPR007420">
    <property type="entry name" value="DUF465"/>
</dbReference>
<sequence>MTLDHHPLAKDFPELKDKIHTLKTSDAHFARLEREYEDLDKAIVRLETGIEHSSAADFESKKLRRVALKDELYALLKA</sequence>
<evidence type="ECO:0008006" key="4">
    <source>
        <dbReference type="Google" id="ProtNLM"/>
    </source>
</evidence>
<reference evidence="2 3" key="1">
    <citation type="submission" date="2019-03" db="EMBL/GenBank/DDBJ databases">
        <title>Genomic Encyclopedia of Type Strains, Phase IV (KMG-IV): sequencing the most valuable type-strain genomes for metagenomic binning, comparative biology and taxonomic classification.</title>
        <authorList>
            <person name="Goeker M."/>
        </authorList>
    </citation>
    <scope>NUCLEOTIDE SEQUENCE [LARGE SCALE GENOMIC DNA]</scope>
    <source>
        <strain evidence="2 3">DSM 11901</strain>
    </source>
</reference>
<evidence type="ECO:0000313" key="2">
    <source>
        <dbReference type="EMBL" id="TDP80852.1"/>
    </source>
</evidence>
<protein>
    <recommendedName>
        <fullName evidence="4">GTP-binding protein</fullName>
    </recommendedName>
</protein>
<feature type="coiled-coil region" evidence="1">
    <location>
        <begin position="22"/>
        <end position="49"/>
    </location>
</feature>
<gene>
    <name evidence="2" type="ORF">EV672_11067</name>
</gene>
<accession>A0A4R6R4Z9</accession>
<dbReference type="RefSeq" id="WP_133610829.1">
    <property type="nucleotide sequence ID" value="NZ_JBASTO010000038.1"/>
</dbReference>
<evidence type="ECO:0000313" key="3">
    <source>
        <dbReference type="Proteomes" id="UP000294593"/>
    </source>
</evidence>
<dbReference type="Gene3D" id="6.10.280.50">
    <property type="match status" value="1"/>
</dbReference>
<dbReference type="Pfam" id="PF04325">
    <property type="entry name" value="DUF465"/>
    <property type="match status" value="1"/>
</dbReference>